<evidence type="ECO:0000313" key="2">
    <source>
        <dbReference type="Proteomes" id="UP001187415"/>
    </source>
</evidence>
<dbReference type="EMBL" id="JAUPFM010000010">
    <property type="protein sequence ID" value="KAK2839920.1"/>
    <property type="molecule type" value="Genomic_DNA"/>
</dbReference>
<keyword evidence="2" id="KW-1185">Reference proteome</keyword>
<comment type="caution">
    <text evidence="1">The sequence shown here is derived from an EMBL/GenBank/DDBJ whole genome shotgun (WGS) entry which is preliminary data.</text>
</comment>
<name>A0AA88MMS9_CHASR</name>
<sequence length="78" mass="8577">MCHSHGSPQKFSAACDAAHDAQLKSNNQWLCATQSSSFGQLITSAPTQVSKIVRVRLIPKPDVIKWSGRRVHAVLHEL</sequence>
<proteinExistence type="predicted"/>
<reference evidence="1" key="1">
    <citation type="submission" date="2023-07" db="EMBL/GenBank/DDBJ databases">
        <title>Chromosome-level Genome Assembly of Striped Snakehead (Channa striata).</title>
        <authorList>
            <person name="Liu H."/>
        </authorList>
    </citation>
    <scope>NUCLEOTIDE SEQUENCE</scope>
    <source>
        <strain evidence="1">Gz</strain>
        <tissue evidence="1">Muscle</tissue>
    </source>
</reference>
<dbReference type="AlphaFoldDB" id="A0AA88MMS9"/>
<evidence type="ECO:0000313" key="1">
    <source>
        <dbReference type="EMBL" id="KAK2839920.1"/>
    </source>
</evidence>
<gene>
    <name evidence="1" type="ORF">Q5P01_013660</name>
</gene>
<organism evidence="1 2">
    <name type="scientific">Channa striata</name>
    <name type="common">Snakehead murrel</name>
    <name type="synonym">Ophicephalus striatus</name>
    <dbReference type="NCBI Taxonomy" id="64152"/>
    <lineage>
        <taxon>Eukaryota</taxon>
        <taxon>Metazoa</taxon>
        <taxon>Chordata</taxon>
        <taxon>Craniata</taxon>
        <taxon>Vertebrata</taxon>
        <taxon>Euteleostomi</taxon>
        <taxon>Actinopterygii</taxon>
        <taxon>Neopterygii</taxon>
        <taxon>Teleostei</taxon>
        <taxon>Neoteleostei</taxon>
        <taxon>Acanthomorphata</taxon>
        <taxon>Anabantaria</taxon>
        <taxon>Anabantiformes</taxon>
        <taxon>Channoidei</taxon>
        <taxon>Channidae</taxon>
        <taxon>Channa</taxon>
    </lineage>
</organism>
<accession>A0AA88MMS9</accession>
<protein>
    <submittedName>
        <fullName evidence="1">Uncharacterized protein</fullName>
    </submittedName>
</protein>
<dbReference type="Proteomes" id="UP001187415">
    <property type="component" value="Unassembled WGS sequence"/>
</dbReference>